<keyword evidence="4 8" id="KW-0547">Nucleotide-binding</keyword>
<dbReference type="GO" id="GO:0006310">
    <property type="term" value="P:DNA recombination"/>
    <property type="evidence" value="ECO:0007669"/>
    <property type="project" value="InterPro"/>
</dbReference>
<feature type="binding site" evidence="8">
    <location>
        <position position="397"/>
    </location>
    <ligand>
        <name>Zn(2+)</name>
        <dbReference type="ChEBI" id="CHEBI:29105"/>
        <label>2</label>
    </ligand>
</feature>
<gene>
    <name evidence="8 10" type="primary">priA</name>
    <name evidence="10" type="ORF">COV30_02000</name>
</gene>
<evidence type="ECO:0000256" key="5">
    <source>
        <dbReference type="ARBA" id="ARBA00022833"/>
    </source>
</evidence>
<evidence type="ECO:0000256" key="8">
    <source>
        <dbReference type="HAMAP-Rule" id="MF_00983"/>
    </source>
</evidence>
<dbReference type="GO" id="GO:0003677">
    <property type="term" value="F:DNA binding"/>
    <property type="evidence" value="ECO:0007669"/>
    <property type="project" value="UniProtKB-UniRule"/>
</dbReference>
<dbReference type="PANTHER" id="PTHR30580">
    <property type="entry name" value="PRIMOSOMAL PROTEIN N"/>
    <property type="match status" value="1"/>
</dbReference>
<sequence>MVKLINYLNINTTMFIIEVIPLTIIPPSMPQILSYFFDKKLERGAVVLISIGNRKVKAIVVDSISLAEHKINLKKADFQLKKISDVILETPQVSDRQFHIALWISKTYYSSLGACLKAVLPPFFLKKKYLTPPENDIKTEKNTKKGSDLILTRAKDSLQNIMSLVKNTVKKNRQTLLIVPDNQTLDYFYENFNKEYQAVKISSEFNNKNLFNSWQNIKSGKIQIIIGTRGALLFPFKNLGLIIVDDPMHEFYKSDMYPRYNASDLAGYIAEINNCDLIYLSPMAGVENYFNLKTQKYGSLNNIRTFLKFLNQSQKTKIINMISEIKSGNFSVLSRELQNSLINLKSKNKKILIFSPRRGHSGILVCQNCGYTVKCPECETAYRIHRSETLILACHRCGKIKKFPDHCSNCNSSGLKPTGPAGSQKIYEEVRRILSKNEIKGIPVLILDADVTKNQTEEDEVINDVTKSEASVLIATQMIFSYRYDHFFDIIAIINTDSLLQSPDFRAEERFFYQFEKMIDFKPETIFLQTYDPKSRALETIFEKNYENFYERELTIRKSLSYPPFSKLIKLTFRHFDKEKASREARILVSKLKTASMQLKLSDKIKITDSSFGYFGKEKGLYAYNIIIKSLTGQTPREILKFIPSRWLIDVDPRTLL</sequence>
<comment type="cofactor">
    <cofactor evidence="8">
        <name>Zn(2+)</name>
        <dbReference type="ChEBI" id="CHEBI:29105"/>
    </cofactor>
    <text evidence="8">Binds 2 zinc ions per subunit.</text>
</comment>
<dbReference type="EMBL" id="PCXP01000021">
    <property type="protein sequence ID" value="PIR41790.1"/>
    <property type="molecule type" value="Genomic_DNA"/>
</dbReference>
<feature type="domain" description="Primosomal protein N' 3' DNA-binding" evidence="9">
    <location>
        <begin position="25"/>
        <end position="121"/>
    </location>
</feature>
<accession>A0A2H0R5N4</accession>
<dbReference type="GO" id="GO:1990077">
    <property type="term" value="C:primosome complex"/>
    <property type="evidence" value="ECO:0007669"/>
    <property type="project" value="UniProtKB-UniRule"/>
</dbReference>
<evidence type="ECO:0000256" key="6">
    <source>
        <dbReference type="ARBA" id="ARBA00022840"/>
    </source>
</evidence>
<keyword evidence="1 8" id="KW-0639">Primosome</keyword>
<keyword evidence="3 8" id="KW-0479">Metal-binding</keyword>
<reference evidence="10 11" key="1">
    <citation type="submission" date="2017-09" db="EMBL/GenBank/DDBJ databases">
        <title>Depth-based differentiation of microbial function through sediment-hosted aquifers and enrichment of novel symbionts in the deep terrestrial subsurface.</title>
        <authorList>
            <person name="Probst A.J."/>
            <person name="Ladd B."/>
            <person name="Jarett J.K."/>
            <person name="Geller-Mcgrath D.E."/>
            <person name="Sieber C.M."/>
            <person name="Emerson J.B."/>
            <person name="Anantharaman K."/>
            <person name="Thomas B.C."/>
            <person name="Malmstrom R."/>
            <person name="Stieglmeier M."/>
            <person name="Klingl A."/>
            <person name="Woyke T."/>
            <person name="Ryan C.M."/>
            <person name="Banfield J.F."/>
        </authorList>
    </citation>
    <scope>NUCLEOTIDE SEQUENCE [LARGE SCALE GENOMIC DNA]</scope>
    <source>
        <strain evidence="10">CG10_big_fil_rev_8_21_14_0_10_37_15</strain>
    </source>
</reference>
<dbReference type="SUPFAM" id="SSF52540">
    <property type="entry name" value="P-loop containing nucleoside triphosphate hydrolases"/>
    <property type="match status" value="1"/>
</dbReference>
<keyword evidence="2 8" id="KW-0235">DNA replication</keyword>
<feature type="binding site" evidence="8">
    <location>
        <position position="378"/>
    </location>
    <ligand>
        <name>Zn(2+)</name>
        <dbReference type="ChEBI" id="CHEBI:29105"/>
        <label>2</label>
    </ligand>
</feature>
<feature type="binding site" evidence="8">
    <location>
        <position position="369"/>
    </location>
    <ligand>
        <name>Zn(2+)</name>
        <dbReference type="ChEBI" id="CHEBI:29105"/>
        <label>1</label>
    </ligand>
</feature>
<dbReference type="Proteomes" id="UP000230208">
    <property type="component" value="Unassembled WGS sequence"/>
</dbReference>
<keyword evidence="6 8" id="KW-0067">ATP-binding</keyword>
<comment type="function">
    <text evidence="8">Initiates the restart of stalled replication forks, which reloads the replicative helicase on sites other than the origin of replication. Recognizes and binds to abandoned replication forks and remodels them to uncover a helicase loading site. Promotes assembly of the primosome at these replication forks.</text>
</comment>
<evidence type="ECO:0000313" key="11">
    <source>
        <dbReference type="Proteomes" id="UP000230208"/>
    </source>
</evidence>
<evidence type="ECO:0000256" key="1">
    <source>
        <dbReference type="ARBA" id="ARBA00022515"/>
    </source>
</evidence>
<dbReference type="PANTHER" id="PTHR30580:SF0">
    <property type="entry name" value="PRIMOSOMAL PROTEIN N"/>
    <property type="match status" value="1"/>
</dbReference>
<feature type="binding site" evidence="8">
    <location>
        <position position="375"/>
    </location>
    <ligand>
        <name>Zn(2+)</name>
        <dbReference type="ChEBI" id="CHEBI:29105"/>
        <label>2</label>
    </ligand>
</feature>
<dbReference type="InterPro" id="IPR042115">
    <property type="entry name" value="PriA_3primeBD_sf"/>
</dbReference>
<dbReference type="InterPro" id="IPR005259">
    <property type="entry name" value="PriA"/>
</dbReference>
<feature type="binding site" evidence="8">
    <location>
        <position position="366"/>
    </location>
    <ligand>
        <name>Zn(2+)</name>
        <dbReference type="ChEBI" id="CHEBI:29105"/>
        <label>1</label>
    </ligand>
</feature>
<dbReference type="HAMAP" id="MF_00983">
    <property type="entry name" value="PriA"/>
    <property type="match status" value="1"/>
</dbReference>
<dbReference type="GO" id="GO:0043138">
    <property type="term" value="F:3'-5' DNA helicase activity"/>
    <property type="evidence" value="ECO:0007669"/>
    <property type="project" value="TreeGrafter"/>
</dbReference>
<dbReference type="AlphaFoldDB" id="A0A2H0R5N4"/>
<organism evidence="10 11">
    <name type="scientific">Candidatus Yanofskybacteria bacterium CG10_big_fil_rev_8_21_14_0_10_37_15</name>
    <dbReference type="NCBI Taxonomy" id="1975097"/>
    <lineage>
        <taxon>Bacteria</taxon>
        <taxon>Candidatus Yanofskyibacteriota</taxon>
    </lineage>
</organism>
<feature type="binding site" evidence="8">
    <location>
        <position position="410"/>
    </location>
    <ligand>
        <name>Zn(2+)</name>
        <dbReference type="ChEBI" id="CHEBI:29105"/>
        <label>1</label>
    </ligand>
</feature>
<comment type="similarity">
    <text evidence="8">Belongs to the helicase family. PriA subfamily.</text>
</comment>
<dbReference type="GO" id="GO:0008270">
    <property type="term" value="F:zinc ion binding"/>
    <property type="evidence" value="ECO:0007669"/>
    <property type="project" value="UniProtKB-UniRule"/>
</dbReference>
<dbReference type="GO" id="GO:0005524">
    <property type="term" value="F:ATP binding"/>
    <property type="evidence" value="ECO:0007669"/>
    <property type="project" value="UniProtKB-UniRule"/>
</dbReference>
<dbReference type="Pfam" id="PF17764">
    <property type="entry name" value="PriA_3primeBD"/>
    <property type="match status" value="1"/>
</dbReference>
<dbReference type="Gene3D" id="3.40.1440.60">
    <property type="entry name" value="PriA, 3(prime) DNA-binding domain"/>
    <property type="match status" value="1"/>
</dbReference>
<comment type="caution">
    <text evidence="8">As this protein does not have any detectable helicase domains, it probably does not have helicase activity.</text>
</comment>
<evidence type="ECO:0000256" key="3">
    <source>
        <dbReference type="ARBA" id="ARBA00022723"/>
    </source>
</evidence>
<dbReference type="InterPro" id="IPR027417">
    <property type="entry name" value="P-loop_NTPase"/>
</dbReference>
<feature type="binding site" evidence="8">
    <location>
        <position position="407"/>
    </location>
    <ligand>
        <name>Zn(2+)</name>
        <dbReference type="ChEBI" id="CHEBI:29105"/>
        <label>1</label>
    </ligand>
</feature>
<feature type="binding site" evidence="8">
    <location>
        <position position="394"/>
    </location>
    <ligand>
        <name>Zn(2+)</name>
        <dbReference type="ChEBI" id="CHEBI:29105"/>
        <label>2</label>
    </ligand>
</feature>
<name>A0A2H0R5N4_9BACT</name>
<dbReference type="GO" id="GO:0006302">
    <property type="term" value="P:double-strand break repair"/>
    <property type="evidence" value="ECO:0007669"/>
    <property type="project" value="InterPro"/>
</dbReference>
<keyword evidence="7 8" id="KW-0238">DNA-binding</keyword>
<dbReference type="InterPro" id="IPR041222">
    <property type="entry name" value="PriA_3primeBD"/>
</dbReference>
<keyword evidence="5 8" id="KW-0862">Zinc</keyword>
<comment type="subunit">
    <text evidence="8">Component of the replication restart primosome.</text>
</comment>
<evidence type="ECO:0000256" key="7">
    <source>
        <dbReference type="ARBA" id="ARBA00023125"/>
    </source>
</evidence>
<evidence type="ECO:0000256" key="2">
    <source>
        <dbReference type="ARBA" id="ARBA00022705"/>
    </source>
</evidence>
<evidence type="ECO:0000313" key="10">
    <source>
        <dbReference type="EMBL" id="PIR41790.1"/>
    </source>
</evidence>
<proteinExistence type="inferred from homology"/>
<comment type="caution">
    <text evidence="10">The sequence shown here is derived from an EMBL/GenBank/DDBJ whole genome shotgun (WGS) entry which is preliminary data.</text>
</comment>
<dbReference type="Gene3D" id="3.40.50.300">
    <property type="entry name" value="P-loop containing nucleotide triphosphate hydrolases"/>
    <property type="match status" value="1"/>
</dbReference>
<dbReference type="GO" id="GO:0006270">
    <property type="term" value="P:DNA replication initiation"/>
    <property type="evidence" value="ECO:0007669"/>
    <property type="project" value="TreeGrafter"/>
</dbReference>
<dbReference type="GO" id="GO:0006269">
    <property type="term" value="P:DNA replication, synthesis of primer"/>
    <property type="evidence" value="ECO:0007669"/>
    <property type="project" value="UniProtKB-KW"/>
</dbReference>
<evidence type="ECO:0000259" key="9">
    <source>
        <dbReference type="Pfam" id="PF17764"/>
    </source>
</evidence>
<dbReference type="NCBIfam" id="TIGR00595">
    <property type="entry name" value="priA"/>
    <property type="match status" value="1"/>
</dbReference>
<evidence type="ECO:0000256" key="4">
    <source>
        <dbReference type="ARBA" id="ARBA00022741"/>
    </source>
</evidence>
<protein>
    <recommendedName>
        <fullName evidence="8">Probable replication restart protein PriA</fullName>
    </recommendedName>
    <alternativeName>
        <fullName evidence="8">Putative ATP-dependent DNA helicase PriA</fullName>
    </alternativeName>
</protein>